<sequence length="423" mass="48334" precursor="true">MLSNRLLAIAIIFSFFILSSFMFSIYGINNKTDQAVLVKTNMSMLYYEPYRNPMIVFSNNSKTIIVNRKQFEINGLNSISACSYKENFIALSGYYNNIPSIAIFNGSNYTIYLLGLHSSPNYIYCLNNGIVFTGLNNINPYIAFLNFSNNQIKLYQVDTYLGTPSSLYFYNNTFIITFNNNNVLLFKNNSYVISFPSSISIDSIFAYNSLYFAGSISNNTTNGFLFNSNNRSYIIGLNNYQGFIGAGVDNYNGYSLLYRPYSTWSYLITIIENKYVYTTMIGLSYPFTLNYEGHYDKGLWFTGEMTIGNNDYQAGFYINGTLNGDIGYKLPIGYTLSNDPIVSKGFIKEINISYQKTYVNTTKINIQFNKTTGSPIITNDLKIEYLNFYINKYIILGESLLVSIFISLIIYCVLAKNYNWNCF</sequence>
<dbReference type="RefSeq" id="WP_015232675.1">
    <property type="nucleotide sequence ID" value="NC_019791.1"/>
</dbReference>
<dbReference type="GeneID" id="14212316"/>
<keyword evidence="1" id="KW-1133">Transmembrane helix</keyword>
<proteinExistence type="predicted"/>
<dbReference type="STRING" id="1056495.Calag_1056"/>
<accession>L0AA47</accession>
<organism evidence="2 3">
    <name type="scientific">Caldisphaera lagunensis (strain DSM 15908 / JCM 11604 / ANMR 0165 / IC-154)</name>
    <dbReference type="NCBI Taxonomy" id="1056495"/>
    <lineage>
        <taxon>Archaea</taxon>
        <taxon>Thermoproteota</taxon>
        <taxon>Thermoprotei</taxon>
        <taxon>Acidilobales</taxon>
        <taxon>Caldisphaeraceae</taxon>
        <taxon>Caldisphaera</taxon>
    </lineage>
</organism>
<dbReference type="InParanoid" id="L0AA47"/>
<dbReference type="eggNOG" id="arCOG13704">
    <property type="taxonomic scope" value="Archaea"/>
</dbReference>
<evidence type="ECO:0000313" key="2">
    <source>
        <dbReference type="EMBL" id="AFZ70778.1"/>
    </source>
</evidence>
<dbReference type="EMBL" id="CP003378">
    <property type="protein sequence ID" value="AFZ70778.1"/>
    <property type="molecule type" value="Genomic_DNA"/>
</dbReference>
<keyword evidence="1" id="KW-0812">Transmembrane</keyword>
<evidence type="ECO:0000313" key="3">
    <source>
        <dbReference type="Proteomes" id="UP000010469"/>
    </source>
</evidence>
<protein>
    <submittedName>
        <fullName evidence="2">Uncharacterized protein</fullName>
    </submittedName>
</protein>
<keyword evidence="3" id="KW-1185">Reference proteome</keyword>
<gene>
    <name evidence="2" type="ordered locus">Calag_1056</name>
</gene>
<feature type="transmembrane region" description="Helical" evidence="1">
    <location>
        <begin position="7"/>
        <end position="28"/>
    </location>
</feature>
<evidence type="ECO:0000256" key="1">
    <source>
        <dbReference type="SAM" id="Phobius"/>
    </source>
</evidence>
<dbReference type="AlphaFoldDB" id="L0AA47"/>
<dbReference type="KEGG" id="clg:Calag_1056"/>
<dbReference type="HOGENOM" id="CLU_648296_0_0_2"/>
<feature type="transmembrane region" description="Helical" evidence="1">
    <location>
        <begin position="393"/>
        <end position="414"/>
    </location>
</feature>
<reference evidence="3" key="1">
    <citation type="submission" date="2012-03" db="EMBL/GenBank/DDBJ databases">
        <title>Complete genome of Caldisphaera lagunensis DSM 15908.</title>
        <authorList>
            <person name="Lucas S."/>
            <person name="Copeland A."/>
            <person name="Lapidus A."/>
            <person name="Glavina del Rio T."/>
            <person name="Dalin E."/>
            <person name="Tice H."/>
            <person name="Bruce D."/>
            <person name="Goodwin L."/>
            <person name="Pitluck S."/>
            <person name="Peters L."/>
            <person name="Mikhailova N."/>
            <person name="Teshima H."/>
            <person name="Kyrpides N."/>
            <person name="Mavromatis K."/>
            <person name="Ivanova N."/>
            <person name="Brettin T."/>
            <person name="Detter J.C."/>
            <person name="Han C."/>
            <person name="Larimer F."/>
            <person name="Land M."/>
            <person name="Hauser L."/>
            <person name="Markowitz V."/>
            <person name="Cheng J.-F."/>
            <person name="Hugenholtz P."/>
            <person name="Woyke T."/>
            <person name="Wu D."/>
            <person name="Spring S."/>
            <person name="Schroeder M."/>
            <person name="Brambilla E."/>
            <person name="Klenk H.-P."/>
            <person name="Eisen J.A."/>
        </authorList>
    </citation>
    <scope>NUCLEOTIDE SEQUENCE [LARGE SCALE GENOMIC DNA]</scope>
    <source>
        <strain evidence="3">DSM 15908 / JCM 11604 / IC-154</strain>
    </source>
</reference>
<dbReference type="Proteomes" id="UP000010469">
    <property type="component" value="Chromosome"/>
</dbReference>
<name>L0AA47_CALLD</name>
<keyword evidence="1" id="KW-0472">Membrane</keyword>